<gene>
    <name evidence="3" type="ORF">CDL15_Pgr028836</name>
    <name evidence="4" type="ORF">CRG98_032244</name>
</gene>
<feature type="transmembrane region" description="Helical" evidence="1">
    <location>
        <begin position="43"/>
        <end position="65"/>
    </location>
</feature>
<evidence type="ECO:0000313" key="4">
    <source>
        <dbReference type="EMBL" id="PKI47409.1"/>
    </source>
</evidence>
<evidence type="ECO:0000313" key="3">
    <source>
        <dbReference type="EMBL" id="OWM77199.1"/>
    </source>
</evidence>
<keyword evidence="1" id="KW-0812">Transmembrane</keyword>
<evidence type="ECO:0000313" key="5">
    <source>
        <dbReference type="Proteomes" id="UP000197138"/>
    </source>
</evidence>
<dbReference type="Proteomes" id="UP000197138">
    <property type="component" value="Unassembled WGS sequence"/>
</dbReference>
<dbReference type="AlphaFoldDB" id="A0A218WXG1"/>
<accession>A0A218WXG1</accession>
<dbReference type="EMBL" id="MTKT01002590">
    <property type="protein sequence ID" value="OWM77199.1"/>
    <property type="molecule type" value="Genomic_DNA"/>
</dbReference>
<proteinExistence type="predicted"/>
<comment type="caution">
    <text evidence="3">The sequence shown here is derived from an EMBL/GenBank/DDBJ whole genome shotgun (WGS) entry which is preliminary data.</text>
</comment>
<dbReference type="Proteomes" id="UP000233551">
    <property type="component" value="Unassembled WGS sequence"/>
</dbReference>
<reference evidence="5" key="1">
    <citation type="journal article" date="2017" name="Plant J.">
        <title>The pomegranate (Punica granatum L.) genome and the genomics of punicalagin biosynthesis.</title>
        <authorList>
            <person name="Qin G."/>
            <person name="Xu C."/>
            <person name="Ming R."/>
            <person name="Tang H."/>
            <person name="Guyot R."/>
            <person name="Kramer E.M."/>
            <person name="Hu Y."/>
            <person name="Yi X."/>
            <person name="Qi Y."/>
            <person name="Xu X."/>
            <person name="Gao Z."/>
            <person name="Pan H."/>
            <person name="Jian J."/>
            <person name="Tian Y."/>
            <person name="Yue Z."/>
            <person name="Xu Y."/>
        </authorList>
    </citation>
    <scope>NUCLEOTIDE SEQUENCE [LARGE SCALE GENOMIC DNA]</scope>
    <source>
        <strain evidence="5">cv. Dabenzi</strain>
    </source>
</reference>
<evidence type="ECO:0000313" key="6">
    <source>
        <dbReference type="Proteomes" id="UP000233551"/>
    </source>
</evidence>
<keyword evidence="1" id="KW-0472">Membrane</keyword>
<keyword evidence="6" id="KW-1185">Reference proteome</keyword>
<organism evidence="3 5">
    <name type="scientific">Punica granatum</name>
    <name type="common">Pomegranate</name>
    <dbReference type="NCBI Taxonomy" id="22663"/>
    <lineage>
        <taxon>Eukaryota</taxon>
        <taxon>Viridiplantae</taxon>
        <taxon>Streptophyta</taxon>
        <taxon>Embryophyta</taxon>
        <taxon>Tracheophyta</taxon>
        <taxon>Spermatophyta</taxon>
        <taxon>Magnoliopsida</taxon>
        <taxon>eudicotyledons</taxon>
        <taxon>Gunneridae</taxon>
        <taxon>Pentapetalae</taxon>
        <taxon>rosids</taxon>
        <taxon>malvids</taxon>
        <taxon>Myrtales</taxon>
        <taxon>Lythraceae</taxon>
        <taxon>Punica</taxon>
    </lineage>
</organism>
<sequence>MAPARSALMVLAMFIMIVAVFSWTASAQLAPQPAPDMATGAGYSTRILPAAALWSFLLLSTLALLDLKY</sequence>
<dbReference type="EMBL" id="PGOL01002509">
    <property type="protein sequence ID" value="PKI47409.1"/>
    <property type="molecule type" value="Genomic_DNA"/>
</dbReference>
<reference evidence="4 6" key="3">
    <citation type="submission" date="2017-11" db="EMBL/GenBank/DDBJ databases">
        <title>De-novo sequencing of pomegranate (Punica granatum L.) genome.</title>
        <authorList>
            <person name="Akparov Z."/>
            <person name="Amiraslanov A."/>
            <person name="Hajiyeva S."/>
            <person name="Abbasov M."/>
            <person name="Kaur K."/>
            <person name="Hamwieh A."/>
            <person name="Solovyev V."/>
            <person name="Salamov A."/>
            <person name="Braich B."/>
            <person name="Kosarev P."/>
            <person name="Mahmoud A."/>
            <person name="Hajiyev E."/>
            <person name="Babayeva S."/>
            <person name="Izzatullayeva V."/>
            <person name="Mammadov A."/>
            <person name="Mammadov A."/>
            <person name="Sharifova S."/>
            <person name="Ojaghi J."/>
            <person name="Eynullazada K."/>
            <person name="Bayramov B."/>
            <person name="Abdulazimova A."/>
            <person name="Shahmuradov I."/>
        </authorList>
    </citation>
    <scope>NUCLEOTIDE SEQUENCE [LARGE SCALE GENOMIC DNA]</scope>
    <source>
        <strain evidence="4">AG2017</strain>
        <strain evidence="6">cv. AG2017</strain>
        <tissue evidence="4">Leaf</tissue>
    </source>
</reference>
<evidence type="ECO:0000256" key="1">
    <source>
        <dbReference type="SAM" id="Phobius"/>
    </source>
</evidence>
<evidence type="ECO:0000256" key="2">
    <source>
        <dbReference type="SAM" id="SignalP"/>
    </source>
</evidence>
<feature type="signal peptide" evidence="2">
    <location>
        <begin position="1"/>
        <end position="27"/>
    </location>
</feature>
<feature type="chain" id="PRO_5014071810" evidence="2">
    <location>
        <begin position="28"/>
        <end position="69"/>
    </location>
</feature>
<protein>
    <submittedName>
        <fullName evidence="3">Uncharacterized protein</fullName>
    </submittedName>
</protein>
<reference evidence="3" key="2">
    <citation type="submission" date="2017-06" db="EMBL/GenBank/DDBJ databases">
        <title>The pomegranate genome and the genomics of punicalagin biosynthesis.</title>
        <authorList>
            <person name="Xu C."/>
        </authorList>
    </citation>
    <scope>NUCLEOTIDE SEQUENCE [LARGE SCALE GENOMIC DNA]</scope>
    <source>
        <tissue evidence="3">Fresh leaf</tissue>
    </source>
</reference>
<keyword evidence="1" id="KW-1133">Transmembrane helix</keyword>
<keyword evidence="2" id="KW-0732">Signal</keyword>
<name>A0A218WXG1_PUNGR</name>